<dbReference type="Gene3D" id="3.40.50.1000">
    <property type="entry name" value="HAD superfamily/HAD-like"/>
    <property type="match status" value="1"/>
</dbReference>
<organism evidence="1 2">
    <name type="scientific">Candidatus Egerieicola pullicola</name>
    <dbReference type="NCBI Taxonomy" id="2840775"/>
    <lineage>
        <taxon>Bacteria</taxon>
        <taxon>Bacillati</taxon>
        <taxon>Bacillota</taxon>
        <taxon>Clostridia</taxon>
        <taxon>Eubacteriales</taxon>
        <taxon>Oscillospiraceae</taxon>
        <taxon>Oscillospiraceae incertae sedis</taxon>
        <taxon>Candidatus Egerieicola</taxon>
    </lineage>
</organism>
<dbReference type="Gene3D" id="1.10.150.240">
    <property type="entry name" value="Putative phosphatase, domain 2"/>
    <property type="match status" value="1"/>
</dbReference>
<comment type="caution">
    <text evidence="1">The sequence shown here is derived from an EMBL/GenBank/DDBJ whole genome shotgun (WGS) entry which is preliminary data.</text>
</comment>
<name>A0A9D1DC12_9FIRM</name>
<reference evidence="1" key="2">
    <citation type="journal article" date="2021" name="PeerJ">
        <title>Extensive microbial diversity within the chicken gut microbiome revealed by metagenomics and culture.</title>
        <authorList>
            <person name="Gilroy R."/>
            <person name="Ravi A."/>
            <person name="Getino M."/>
            <person name="Pursley I."/>
            <person name="Horton D.L."/>
            <person name="Alikhan N.F."/>
            <person name="Baker D."/>
            <person name="Gharbi K."/>
            <person name="Hall N."/>
            <person name="Watson M."/>
            <person name="Adriaenssens E.M."/>
            <person name="Foster-Nyarko E."/>
            <person name="Jarju S."/>
            <person name="Secka A."/>
            <person name="Antonio M."/>
            <person name="Oren A."/>
            <person name="Chaudhuri R.R."/>
            <person name="La Ragione R."/>
            <person name="Hildebrand F."/>
            <person name="Pallen M.J."/>
        </authorList>
    </citation>
    <scope>NUCLEOTIDE SEQUENCE</scope>
    <source>
        <strain evidence="1">CHK184-25365</strain>
    </source>
</reference>
<dbReference type="InterPro" id="IPR036412">
    <property type="entry name" value="HAD-like_sf"/>
</dbReference>
<dbReference type="SFLD" id="SFLDG01135">
    <property type="entry name" value="C1.5.6:_HAD__Beta-PGM__Phospha"/>
    <property type="match status" value="1"/>
</dbReference>
<dbReference type="Pfam" id="PF00702">
    <property type="entry name" value="Hydrolase"/>
    <property type="match status" value="1"/>
</dbReference>
<dbReference type="PANTHER" id="PTHR18901">
    <property type="entry name" value="2-DEOXYGLUCOSE-6-PHOSPHATE PHOSPHATASE 2"/>
    <property type="match status" value="1"/>
</dbReference>
<dbReference type="PRINTS" id="PR00413">
    <property type="entry name" value="HADHALOGNASE"/>
</dbReference>
<reference evidence="1" key="1">
    <citation type="submission" date="2020-10" db="EMBL/GenBank/DDBJ databases">
        <authorList>
            <person name="Gilroy R."/>
        </authorList>
    </citation>
    <scope>NUCLEOTIDE SEQUENCE</scope>
    <source>
        <strain evidence="1">CHK184-25365</strain>
    </source>
</reference>
<dbReference type="AlphaFoldDB" id="A0A9D1DC12"/>
<evidence type="ECO:0000313" key="1">
    <source>
        <dbReference type="EMBL" id="HIR40471.1"/>
    </source>
</evidence>
<dbReference type="SFLD" id="SFLDG01129">
    <property type="entry name" value="C1.5:_HAD__Beta-PGM__Phosphata"/>
    <property type="match status" value="1"/>
</dbReference>
<dbReference type="Proteomes" id="UP000886749">
    <property type="component" value="Unassembled WGS sequence"/>
</dbReference>
<dbReference type="GO" id="GO:0016791">
    <property type="term" value="F:phosphatase activity"/>
    <property type="evidence" value="ECO:0007669"/>
    <property type="project" value="TreeGrafter"/>
</dbReference>
<dbReference type="InterPro" id="IPR006439">
    <property type="entry name" value="HAD-SF_hydro_IA"/>
</dbReference>
<dbReference type="SFLD" id="SFLDS00003">
    <property type="entry name" value="Haloacid_Dehalogenase"/>
    <property type="match status" value="1"/>
</dbReference>
<dbReference type="InterPro" id="IPR023198">
    <property type="entry name" value="PGP-like_dom2"/>
</dbReference>
<dbReference type="PANTHER" id="PTHR18901:SF38">
    <property type="entry name" value="PSEUDOURIDINE-5'-PHOSPHATASE"/>
    <property type="match status" value="1"/>
</dbReference>
<dbReference type="NCBIfam" id="TIGR01509">
    <property type="entry name" value="HAD-SF-IA-v3"/>
    <property type="match status" value="1"/>
</dbReference>
<dbReference type="EMBL" id="DVGY01000034">
    <property type="protein sequence ID" value="HIR40471.1"/>
    <property type="molecule type" value="Genomic_DNA"/>
</dbReference>
<dbReference type="CDD" id="cd07505">
    <property type="entry name" value="HAD_BPGM-like"/>
    <property type="match status" value="1"/>
</dbReference>
<protein>
    <submittedName>
        <fullName evidence="1">HAD family phosphatase</fullName>
    </submittedName>
</protein>
<gene>
    <name evidence="1" type="ORF">IAB36_01425</name>
</gene>
<evidence type="ECO:0000313" key="2">
    <source>
        <dbReference type="Proteomes" id="UP000886749"/>
    </source>
</evidence>
<accession>A0A9D1DC12</accession>
<proteinExistence type="predicted"/>
<dbReference type="SUPFAM" id="SSF56784">
    <property type="entry name" value="HAD-like"/>
    <property type="match status" value="1"/>
</dbReference>
<dbReference type="InterPro" id="IPR023214">
    <property type="entry name" value="HAD_sf"/>
</dbReference>
<sequence length="216" mass="24260">MKRLEQQAGYLFDLDGTLLDSMGVWEQIDVDFLTRRNIPVPEDYAQAIAPMGFRRAAEYTIARFGFSQTPEEIMEEWHQMAVEQYAHHLSLKPGAKKYLEELKQQGKPLAVVTASYPELYQPALQRGGVLDLFDAIVTVNQVPRGKGFPDIYLEAAKRIQVPPQQCAVFEDITQGIQGAKAADCLAVAVYDPANQSQWPQTKALADLSIRSFEELL</sequence>